<keyword evidence="4" id="KW-0812">Transmembrane</keyword>
<accession>A0A6I1GCY2</accession>
<dbReference type="AlphaFoldDB" id="A0A6I1GCY2"/>
<keyword evidence="4" id="KW-0472">Membrane</keyword>
<sequence>MMFPAVARLKSSYNILLMNTKKNDAQNVEELYFGASVRRAGRPDKMGKKRRGARREEPELQEYEVTDDFDDGSGDGRKRHPWLIAFVVIMVIVALVGGCLGGWWMYDNHWRKVAVTVNGSSMEVRVDTTAARLLKDNADFGTKRGNLVDVSGATMKAGAGKPIVVSIDGTAVPEAKLDSTVIPANSMVMVTSGEDVVEPHTVKRETVPHGEQINIIGGAIQYRKQLGSDGVHEYWTGKQSGKQVDKGITKQPRDLIVEALNPRPSGKKVIALTFDDGPSQYSGPILDILKKKHVKATFFDVGEESVNFPELEKRMLAEGHQVASHSNTHPDMPTLSRDALRAEITAGFANMEKASGHKTKVLRSPYGAFGKKQWQQTYDLISMNVLWDIDTEDWKRPGADKIHDAVMSGAHNGAIVLMHDGGGDRTQDIEALPGIIDDLKKQGYEFVTIEQLLKMSGDVTGTSNGEAAGSAADGESATDSSTD</sequence>
<gene>
    <name evidence="6" type="ORF">F7D09_1982</name>
</gene>
<dbReference type="GO" id="GO:0005975">
    <property type="term" value="P:carbohydrate metabolic process"/>
    <property type="evidence" value="ECO:0007669"/>
    <property type="project" value="InterPro"/>
</dbReference>
<feature type="compositionally biased region" description="Low complexity" evidence="3">
    <location>
        <begin position="465"/>
        <end position="483"/>
    </location>
</feature>
<feature type="region of interest" description="Disordered" evidence="3">
    <location>
        <begin position="460"/>
        <end position="483"/>
    </location>
</feature>
<feature type="domain" description="NodB homology" evidence="5">
    <location>
        <begin position="268"/>
        <end position="447"/>
    </location>
</feature>
<dbReference type="Gene3D" id="3.20.20.370">
    <property type="entry name" value="Glycoside hydrolase/deacetylase"/>
    <property type="match status" value="1"/>
</dbReference>
<dbReference type="InterPro" id="IPR002509">
    <property type="entry name" value="NODB_dom"/>
</dbReference>
<comment type="caution">
    <text evidence="6">The sequence shown here is derived from an EMBL/GenBank/DDBJ whole genome shotgun (WGS) entry which is preliminary data.</text>
</comment>
<dbReference type="Pfam" id="PF01522">
    <property type="entry name" value="Polysacc_deac_1"/>
    <property type="match status" value="1"/>
</dbReference>
<dbReference type="PANTHER" id="PTHR10587:SF133">
    <property type="entry name" value="CHITIN DEACETYLASE 1-RELATED"/>
    <property type="match status" value="1"/>
</dbReference>
<dbReference type="Proteomes" id="UP000441772">
    <property type="component" value="Unassembled WGS sequence"/>
</dbReference>
<dbReference type="PROSITE" id="PS51677">
    <property type="entry name" value="NODB"/>
    <property type="match status" value="1"/>
</dbReference>
<dbReference type="EMBL" id="WBVT01000048">
    <property type="protein sequence ID" value="KAB7789513.1"/>
    <property type="molecule type" value="Genomic_DNA"/>
</dbReference>
<keyword evidence="2" id="KW-0378">Hydrolase</keyword>
<organism evidence="6 7">
    <name type="scientific">Bifidobacterium leontopitheci</name>
    <dbReference type="NCBI Taxonomy" id="2650774"/>
    <lineage>
        <taxon>Bacteria</taxon>
        <taxon>Bacillati</taxon>
        <taxon>Actinomycetota</taxon>
        <taxon>Actinomycetes</taxon>
        <taxon>Bifidobacteriales</taxon>
        <taxon>Bifidobacteriaceae</taxon>
        <taxon>Bifidobacterium</taxon>
    </lineage>
</organism>
<dbReference type="GO" id="GO:0016810">
    <property type="term" value="F:hydrolase activity, acting on carbon-nitrogen (but not peptide) bonds"/>
    <property type="evidence" value="ECO:0007669"/>
    <property type="project" value="InterPro"/>
</dbReference>
<proteinExistence type="predicted"/>
<dbReference type="InterPro" id="IPR050248">
    <property type="entry name" value="Polysacc_deacetylase_ArnD"/>
</dbReference>
<dbReference type="PANTHER" id="PTHR10587">
    <property type="entry name" value="GLYCOSYL TRANSFERASE-RELATED"/>
    <property type="match status" value="1"/>
</dbReference>
<evidence type="ECO:0000256" key="4">
    <source>
        <dbReference type="SAM" id="Phobius"/>
    </source>
</evidence>
<evidence type="ECO:0000313" key="6">
    <source>
        <dbReference type="EMBL" id="KAB7789513.1"/>
    </source>
</evidence>
<evidence type="ECO:0000313" key="7">
    <source>
        <dbReference type="Proteomes" id="UP000441772"/>
    </source>
</evidence>
<dbReference type="SUPFAM" id="SSF88713">
    <property type="entry name" value="Glycoside hydrolase/deacetylase"/>
    <property type="match status" value="1"/>
</dbReference>
<keyword evidence="7" id="KW-1185">Reference proteome</keyword>
<feature type="transmembrane region" description="Helical" evidence="4">
    <location>
        <begin position="82"/>
        <end position="106"/>
    </location>
</feature>
<dbReference type="GO" id="GO:0046872">
    <property type="term" value="F:metal ion binding"/>
    <property type="evidence" value="ECO:0007669"/>
    <property type="project" value="UniProtKB-KW"/>
</dbReference>
<keyword evidence="1" id="KW-0479">Metal-binding</keyword>
<protein>
    <submittedName>
        <fullName evidence="6">Polysaccharide deacetylase</fullName>
    </submittedName>
</protein>
<name>A0A6I1GCY2_9BIFI</name>
<reference evidence="6 7" key="1">
    <citation type="submission" date="2019-09" db="EMBL/GenBank/DDBJ databases">
        <title>Characterization of the phylogenetic diversity of two novel species belonging to the genus Bifidobacterium: Bifidobacterium cebidarum sp. nov. and Bifidobacterium leontopitheci sp. nov.</title>
        <authorList>
            <person name="Lugli G.A."/>
            <person name="Duranti S."/>
            <person name="Milani C."/>
            <person name="Turroni F."/>
            <person name="Ventura M."/>
        </authorList>
    </citation>
    <scope>NUCLEOTIDE SEQUENCE [LARGE SCALE GENOMIC DNA]</scope>
    <source>
        <strain evidence="6 7">LMG 31471</strain>
    </source>
</reference>
<evidence type="ECO:0000259" key="5">
    <source>
        <dbReference type="PROSITE" id="PS51677"/>
    </source>
</evidence>
<dbReference type="InterPro" id="IPR011330">
    <property type="entry name" value="Glyco_hydro/deAcase_b/a-brl"/>
</dbReference>
<evidence type="ECO:0000256" key="1">
    <source>
        <dbReference type="ARBA" id="ARBA00022723"/>
    </source>
</evidence>
<dbReference type="GO" id="GO:0016020">
    <property type="term" value="C:membrane"/>
    <property type="evidence" value="ECO:0007669"/>
    <property type="project" value="TreeGrafter"/>
</dbReference>
<evidence type="ECO:0000256" key="3">
    <source>
        <dbReference type="SAM" id="MobiDB-lite"/>
    </source>
</evidence>
<evidence type="ECO:0000256" key="2">
    <source>
        <dbReference type="ARBA" id="ARBA00022801"/>
    </source>
</evidence>
<keyword evidence="4" id="KW-1133">Transmembrane helix</keyword>